<protein>
    <submittedName>
        <fullName evidence="1">Uncharacterized protein</fullName>
    </submittedName>
</protein>
<reference evidence="1 2" key="1">
    <citation type="submission" date="2016-02" db="EMBL/GenBank/DDBJ databases">
        <title>Genome analysis of coral dinoflagellate symbionts highlights evolutionary adaptations to a symbiotic lifestyle.</title>
        <authorList>
            <person name="Aranda M."/>
            <person name="Li Y."/>
            <person name="Liew Y.J."/>
            <person name="Baumgarten S."/>
            <person name="Simakov O."/>
            <person name="Wilson M."/>
            <person name="Piel J."/>
            <person name="Ashoor H."/>
            <person name="Bougouffa S."/>
            <person name="Bajic V.B."/>
            <person name="Ryu T."/>
            <person name="Ravasi T."/>
            <person name="Bayer T."/>
            <person name="Micklem G."/>
            <person name="Kim H."/>
            <person name="Bhak J."/>
            <person name="Lajeunesse T.C."/>
            <person name="Voolstra C.R."/>
        </authorList>
    </citation>
    <scope>NUCLEOTIDE SEQUENCE [LARGE SCALE GENOMIC DNA]</scope>
    <source>
        <strain evidence="1 2">CCMP2467</strain>
    </source>
</reference>
<organism evidence="1 2">
    <name type="scientific">Symbiodinium microadriaticum</name>
    <name type="common">Dinoflagellate</name>
    <name type="synonym">Zooxanthella microadriatica</name>
    <dbReference type="NCBI Taxonomy" id="2951"/>
    <lineage>
        <taxon>Eukaryota</taxon>
        <taxon>Sar</taxon>
        <taxon>Alveolata</taxon>
        <taxon>Dinophyceae</taxon>
        <taxon>Suessiales</taxon>
        <taxon>Symbiodiniaceae</taxon>
        <taxon>Symbiodinium</taxon>
    </lineage>
</organism>
<dbReference type="OMA" id="YPISSTW"/>
<evidence type="ECO:0000313" key="1">
    <source>
        <dbReference type="EMBL" id="OLP78011.1"/>
    </source>
</evidence>
<proteinExistence type="predicted"/>
<comment type="caution">
    <text evidence="1">The sequence shown here is derived from an EMBL/GenBank/DDBJ whole genome shotgun (WGS) entry which is preliminary data.</text>
</comment>
<keyword evidence="2" id="KW-1185">Reference proteome</keyword>
<dbReference type="AlphaFoldDB" id="A0A1Q9C517"/>
<accession>A0A1Q9C517</accession>
<evidence type="ECO:0000313" key="2">
    <source>
        <dbReference type="Proteomes" id="UP000186817"/>
    </source>
</evidence>
<name>A0A1Q9C517_SYMMI</name>
<gene>
    <name evidence="1" type="ORF">AK812_SmicGene41865</name>
</gene>
<dbReference type="EMBL" id="LSRX01001675">
    <property type="protein sequence ID" value="OLP78011.1"/>
    <property type="molecule type" value="Genomic_DNA"/>
</dbReference>
<sequence length="173" mass="19170">MTSLPRIEQARMQKQVSLPDFRKLTGHVAVGGQCLSQGLMPGDDETTVSKWSPFAIGNPRVETVKDLISLHSKGGIGAPWAEDRSRPIAGIDIAQRGGSYSSYFALTDHRRRHTRCPNGPEACFDQVKGPPITSYDVGFYPQDLRPPRYPISSTWISRSASELQKTMKNLKGR</sequence>
<dbReference type="OrthoDB" id="406665at2759"/>
<dbReference type="Proteomes" id="UP000186817">
    <property type="component" value="Unassembled WGS sequence"/>
</dbReference>